<protein>
    <submittedName>
        <fullName evidence="2">Uncharacterized protein</fullName>
    </submittedName>
</protein>
<keyword evidence="1" id="KW-0732">Signal</keyword>
<organism evidence="2 3">
    <name type="scientific">Aristolochia fimbriata</name>
    <name type="common">White veined hardy Dutchman's pipe vine</name>
    <dbReference type="NCBI Taxonomy" id="158543"/>
    <lineage>
        <taxon>Eukaryota</taxon>
        <taxon>Viridiplantae</taxon>
        <taxon>Streptophyta</taxon>
        <taxon>Embryophyta</taxon>
        <taxon>Tracheophyta</taxon>
        <taxon>Spermatophyta</taxon>
        <taxon>Magnoliopsida</taxon>
        <taxon>Magnoliidae</taxon>
        <taxon>Piperales</taxon>
        <taxon>Aristolochiaceae</taxon>
        <taxon>Aristolochia</taxon>
    </lineage>
</organism>
<gene>
    <name evidence="2" type="ORF">H6P81_009416</name>
</gene>
<dbReference type="PANTHER" id="PTHR37743:SF1">
    <property type="entry name" value="ARM REPEAT SUPERFAMILY PROTEIN"/>
    <property type="match status" value="1"/>
</dbReference>
<dbReference type="EMBL" id="JAINDJ010000004">
    <property type="protein sequence ID" value="KAG9449451.1"/>
    <property type="molecule type" value="Genomic_DNA"/>
</dbReference>
<feature type="signal peptide" evidence="1">
    <location>
        <begin position="1"/>
        <end position="25"/>
    </location>
</feature>
<dbReference type="Proteomes" id="UP000825729">
    <property type="component" value="Unassembled WGS sequence"/>
</dbReference>
<sequence>MLKGSLFDWLCPLLILRLLPLRVYSEVTVSFKIRTFSVVSFVGVFNPGNTDFVKLLIPFGTCEMELKFVQNVLLRIISFQMDIAAQVRDITKLKSCLFIVCTSFVKLSCFASERSSEVSLDEALHYIREHARGAVMRGEMLNEVLIPMIENALKQVFLLFHWLFQDELLIEPLSSNLAEIIFRKEDSYISLGWCFLVRGLVENELNLDNTSERGNLQWQKMLLKCVFQSIPRPLPIVCKGSILQDGFELPSRLSLAMADCILVLSRALVQEKRSSQVPNKSSTELVNLSRRSKIVAFVSGSAAGGNKRSSLSEITQGLEDMEMELLLWNHSSEIIIIVEKLLAWNRKIRLLHAKGLELVLKWLQGIKVHYTSLKDEAGEEMLKTGLLLLSSCWKHYGRLLQLEDHKFAEYYKDLLEQYIWDPVLLSGY</sequence>
<dbReference type="PANTHER" id="PTHR37743">
    <property type="entry name" value="ARM REPEAT SUPERFAMILY PROTEIN"/>
    <property type="match status" value="1"/>
</dbReference>
<evidence type="ECO:0000313" key="2">
    <source>
        <dbReference type="EMBL" id="KAG9449451.1"/>
    </source>
</evidence>
<evidence type="ECO:0000313" key="3">
    <source>
        <dbReference type="Proteomes" id="UP000825729"/>
    </source>
</evidence>
<evidence type="ECO:0000256" key="1">
    <source>
        <dbReference type="SAM" id="SignalP"/>
    </source>
</evidence>
<proteinExistence type="predicted"/>
<accession>A0AAV7ELX5</accession>
<reference evidence="2 3" key="1">
    <citation type="submission" date="2021-07" db="EMBL/GenBank/DDBJ databases">
        <title>The Aristolochia fimbriata genome: insights into angiosperm evolution, floral development and chemical biosynthesis.</title>
        <authorList>
            <person name="Jiao Y."/>
        </authorList>
    </citation>
    <scope>NUCLEOTIDE SEQUENCE [LARGE SCALE GENOMIC DNA]</scope>
    <source>
        <strain evidence="2">IBCAS-2021</strain>
        <tissue evidence="2">Leaf</tissue>
    </source>
</reference>
<keyword evidence="3" id="KW-1185">Reference proteome</keyword>
<feature type="chain" id="PRO_5043507517" evidence="1">
    <location>
        <begin position="26"/>
        <end position="428"/>
    </location>
</feature>
<dbReference type="AlphaFoldDB" id="A0AAV7ELX5"/>
<name>A0AAV7ELX5_ARIFI</name>
<comment type="caution">
    <text evidence="2">The sequence shown here is derived from an EMBL/GenBank/DDBJ whole genome shotgun (WGS) entry which is preliminary data.</text>
</comment>